<dbReference type="InterPro" id="IPR035437">
    <property type="entry name" value="SNase_OB-fold_sf"/>
</dbReference>
<dbReference type="EMBL" id="AGVV01000092">
    <property type="protein sequence ID" value="EHK74308.1"/>
    <property type="molecule type" value="Genomic_DNA"/>
</dbReference>
<proteinExistence type="predicted"/>
<dbReference type="Gene3D" id="2.40.50.90">
    <property type="match status" value="1"/>
</dbReference>
<feature type="domain" description="TNase-like" evidence="3">
    <location>
        <begin position="112"/>
        <end position="220"/>
    </location>
</feature>
<accession>H0G8P2</accession>
<dbReference type="SUPFAM" id="SSF50199">
    <property type="entry name" value="Staphylococcal nuclease"/>
    <property type="match status" value="1"/>
</dbReference>
<organism evidence="4 5">
    <name type="scientific">Sinorhizobium meliloti CCNWSX0020</name>
    <dbReference type="NCBI Taxonomy" id="1107881"/>
    <lineage>
        <taxon>Bacteria</taxon>
        <taxon>Pseudomonadati</taxon>
        <taxon>Pseudomonadota</taxon>
        <taxon>Alphaproteobacteria</taxon>
        <taxon>Hyphomicrobiales</taxon>
        <taxon>Rhizobiaceae</taxon>
        <taxon>Sinorhizobium/Ensifer group</taxon>
        <taxon>Sinorhizobium</taxon>
    </lineage>
</organism>
<dbReference type="Pfam" id="PF00565">
    <property type="entry name" value="SNase"/>
    <property type="match status" value="1"/>
</dbReference>
<keyword evidence="2" id="KW-0472">Membrane</keyword>
<evidence type="ECO:0000313" key="4">
    <source>
        <dbReference type="EMBL" id="EHK74308.1"/>
    </source>
</evidence>
<protein>
    <submittedName>
        <fullName evidence="4">Nuclease</fullName>
    </submittedName>
</protein>
<name>H0G8P2_RHIML</name>
<dbReference type="AlphaFoldDB" id="H0G8P2"/>
<evidence type="ECO:0000256" key="2">
    <source>
        <dbReference type="SAM" id="Phobius"/>
    </source>
</evidence>
<dbReference type="InterPro" id="IPR016071">
    <property type="entry name" value="Staphylococal_nuclease_OB-fold"/>
</dbReference>
<sequence>MKDSTTIVARLRFSRSERGQEQHEEALGVKSQNRRFRIVGGSGAGPGSAGRRFGFGRSGVPARRKRPSGSGGMAGGWIFLVLLGIGAYIAGQLPAPERPVTGELTGPASASDGDSLRLDGRRIRIEGIDAPEIGQMCRRGETVWDCGAQARRRLVALVAGTTTVCRLHGRDRYGRELGVCAAGGADLGREMVLSGHAVSYGLYRDEEETARTGRLGLWGGDFVRPQEWRRSNGGAEEAPHRAGDWLEIIIQWLQEHSSAIMARIGGD</sequence>
<keyword evidence="2" id="KW-0812">Transmembrane</keyword>
<evidence type="ECO:0000259" key="3">
    <source>
        <dbReference type="PROSITE" id="PS50830"/>
    </source>
</evidence>
<dbReference type="Proteomes" id="UP000004038">
    <property type="component" value="Unassembled WGS sequence"/>
</dbReference>
<evidence type="ECO:0000313" key="5">
    <source>
        <dbReference type="Proteomes" id="UP000004038"/>
    </source>
</evidence>
<feature type="region of interest" description="Disordered" evidence="1">
    <location>
        <begin position="37"/>
        <end position="70"/>
    </location>
</feature>
<feature type="transmembrane region" description="Helical" evidence="2">
    <location>
        <begin position="73"/>
        <end position="91"/>
    </location>
</feature>
<dbReference type="PANTHER" id="PTHR12302">
    <property type="entry name" value="EBNA2 BINDING PROTEIN P100"/>
    <property type="match status" value="1"/>
</dbReference>
<dbReference type="PANTHER" id="PTHR12302:SF26">
    <property type="entry name" value="BLR1266 PROTEIN"/>
    <property type="match status" value="1"/>
</dbReference>
<gene>
    <name evidence="4" type="ORF">SM0020_29415</name>
</gene>
<dbReference type="SMART" id="SM00318">
    <property type="entry name" value="SNc"/>
    <property type="match status" value="1"/>
</dbReference>
<dbReference type="PATRIC" id="fig|1107881.3.peg.5957"/>
<evidence type="ECO:0000256" key="1">
    <source>
        <dbReference type="SAM" id="MobiDB-lite"/>
    </source>
</evidence>
<dbReference type="PROSITE" id="PS50830">
    <property type="entry name" value="TNASE_3"/>
    <property type="match status" value="1"/>
</dbReference>
<keyword evidence="2" id="KW-1133">Transmembrane helix</keyword>
<reference evidence="4 5" key="1">
    <citation type="journal article" date="2012" name="J. Bacteriol.">
        <title>Draft Genome Sequence of Sinorhizobium meliloti CCNWSX0020, a Nitrogen-Fixing Symbiont with Copper Tolerance Capability Isolated from Lead-Zinc Mine Tailings.</title>
        <authorList>
            <person name="Li Z."/>
            <person name="Ma Z."/>
            <person name="Hao X."/>
            <person name="Wei G."/>
        </authorList>
    </citation>
    <scope>NUCLEOTIDE SEQUENCE [LARGE SCALE GENOMIC DNA]</scope>
    <source>
        <strain evidence="4 5">CCNWSX0020</strain>
    </source>
</reference>